<proteinExistence type="predicted"/>
<dbReference type="PANTHER" id="PTHR23022">
    <property type="entry name" value="TRANSPOSABLE ELEMENT-RELATED"/>
    <property type="match status" value="1"/>
</dbReference>
<dbReference type="InterPro" id="IPR038717">
    <property type="entry name" value="Tc1-like_DDE_dom"/>
</dbReference>
<dbReference type="AlphaFoldDB" id="A0AAV7YL22"/>
<dbReference type="InterPro" id="IPR036397">
    <property type="entry name" value="RNaseH_sf"/>
</dbReference>
<gene>
    <name evidence="2" type="ORF">M0812_23540</name>
</gene>
<name>A0AAV7YL22_9EUKA</name>
<feature type="domain" description="Tc1-like transposase DDE" evidence="1">
    <location>
        <begin position="144"/>
        <end position="291"/>
    </location>
</feature>
<accession>A0AAV7YL22</accession>
<sequence>MNQQEIRLNILSLHNQGFSIREISFQLDIGISKVRYWLKIWNTEKRIHNKKTGPQKNKITQELKNFVEQQTKKNRSMSCFVLSKKCKERFPNLGCSQTTIFRIRKSLKFQYKPPRIRQSLNELQKAKRLIFAHDHESLKTDWRQVIFSDESWFYLNQKRRKIWRMSKEYDDSVFDEKKKFSKKIMIWGGIGFRLQTDLIIIDSSVNTETYINDIIKRFKNNQICKSRIWGNGNGYFSKMAHGHILQKKTMSYLTQRCNVLNPWPPNSPDLNPIENLWSIMDNRLKDTQPNKEEEFIAEIIKVWEGIPWKIIENLVLSMSKKNQFSN</sequence>
<dbReference type="InterPro" id="IPR052338">
    <property type="entry name" value="Transposase_5"/>
</dbReference>
<dbReference type="Gene3D" id="3.30.420.10">
    <property type="entry name" value="Ribonuclease H-like superfamily/Ribonuclease H"/>
    <property type="match status" value="1"/>
</dbReference>
<dbReference type="GO" id="GO:0003676">
    <property type="term" value="F:nucleic acid binding"/>
    <property type="evidence" value="ECO:0007669"/>
    <property type="project" value="InterPro"/>
</dbReference>
<dbReference type="SUPFAM" id="SSF46689">
    <property type="entry name" value="Homeodomain-like"/>
    <property type="match status" value="1"/>
</dbReference>
<dbReference type="InterPro" id="IPR009057">
    <property type="entry name" value="Homeodomain-like_sf"/>
</dbReference>
<dbReference type="Gene3D" id="1.10.10.10">
    <property type="entry name" value="Winged helix-like DNA-binding domain superfamily/Winged helix DNA-binding domain"/>
    <property type="match status" value="1"/>
</dbReference>
<comment type="caution">
    <text evidence="2">The sequence shown here is derived from an EMBL/GenBank/DDBJ whole genome shotgun (WGS) entry which is preliminary data.</text>
</comment>
<dbReference type="Proteomes" id="UP001146793">
    <property type="component" value="Unassembled WGS sequence"/>
</dbReference>
<dbReference type="PANTHER" id="PTHR23022:SF119">
    <property type="entry name" value="TC1-LIKE TRANSPOSASE DDE DOMAIN-CONTAINING PROTEIN"/>
    <property type="match status" value="1"/>
</dbReference>
<protein>
    <submittedName>
        <fullName evidence="2">Transposable element-related</fullName>
    </submittedName>
</protein>
<dbReference type="EMBL" id="JANTQA010000051">
    <property type="protein sequence ID" value="KAJ3430531.1"/>
    <property type="molecule type" value="Genomic_DNA"/>
</dbReference>
<organism evidence="2 3">
    <name type="scientific">Anaeramoeba flamelloides</name>
    <dbReference type="NCBI Taxonomy" id="1746091"/>
    <lineage>
        <taxon>Eukaryota</taxon>
        <taxon>Metamonada</taxon>
        <taxon>Anaeramoebidae</taxon>
        <taxon>Anaeramoeba</taxon>
    </lineage>
</organism>
<evidence type="ECO:0000313" key="2">
    <source>
        <dbReference type="EMBL" id="KAJ3430531.1"/>
    </source>
</evidence>
<evidence type="ECO:0000259" key="1">
    <source>
        <dbReference type="Pfam" id="PF13358"/>
    </source>
</evidence>
<dbReference type="Pfam" id="PF13358">
    <property type="entry name" value="DDE_3"/>
    <property type="match status" value="1"/>
</dbReference>
<dbReference type="InterPro" id="IPR036388">
    <property type="entry name" value="WH-like_DNA-bd_sf"/>
</dbReference>
<reference evidence="2" key="1">
    <citation type="submission" date="2022-08" db="EMBL/GenBank/DDBJ databases">
        <title>Novel sulphate-reducing endosymbionts in the free-living metamonad Anaeramoeba.</title>
        <authorList>
            <person name="Jerlstrom-Hultqvist J."/>
            <person name="Cepicka I."/>
            <person name="Gallot-Lavallee L."/>
            <person name="Salas-Leiva D."/>
            <person name="Curtis B.A."/>
            <person name="Zahonova K."/>
            <person name="Pipaliya S."/>
            <person name="Dacks J."/>
            <person name="Roger A.J."/>
        </authorList>
    </citation>
    <scope>NUCLEOTIDE SEQUENCE</scope>
    <source>
        <strain evidence="2">Busselton2</strain>
    </source>
</reference>
<evidence type="ECO:0000313" key="3">
    <source>
        <dbReference type="Proteomes" id="UP001146793"/>
    </source>
</evidence>